<dbReference type="InterPro" id="IPR051682">
    <property type="entry name" value="Mito_Persulfide_Diox"/>
</dbReference>
<gene>
    <name evidence="3" type="ORF">LOC68_25905</name>
</gene>
<evidence type="ECO:0000313" key="3">
    <source>
        <dbReference type="EMBL" id="MCC9631845.1"/>
    </source>
</evidence>
<dbReference type="Gene3D" id="3.60.15.10">
    <property type="entry name" value="Ribonuclease Z/Hydroxyacylglutathione hydrolase-like"/>
    <property type="match status" value="1"/>
</dbReference>
<dbReference type="SMART" id="SM00450">
    <property type="entry name" value="RHOD"/>
    <property type="match status" value="1"/>
</dbReference>
<proteinExistence type="predicted"/>
<dbReference type="GO" id="GO:0046872">
    <property type="term" value="F:metal ion binding"/>
    <property type="evidence" value="ECO:0007669"/>
    <property type="project" value="UniProtKB-KW"/>
</dbReference>
<dbReference type="GO" id="GO:0070813">
    <property type="term" value="P:hydrogen sulfide metabolic process"/>
    <property type="evidence" value="ECO:0007669"/>
    <property type="project" value="TreeGrafter"/>
</dbReference>
<dbReference type="InterPro" id="IPR036866">
    <property type="entry name" value="RibonucZ/Hydroxyglut_hydro"/>
</dbReference>
<dbReference type="GO" id="GO:0006749">
    <property type="term" value="P:glutathione metabolic process"/>
    <property type="evidence" value="ECO:0007669"/>
    <property type="project" value="InterPro"/>
</dbReference>
<dbReference type="GO" id="GO:0050313">
    <property type="term" value="F:sulfur dioxygenase activity"/>
    <property type="evidence" value="ECO:0007669"/>
    <property type="project" value="InterPro"/>
</dbReference>
<dbReference type="SUPFAM" id="SSF52821">
    <property type="entry name" value="Rhodanese/Cell cycle control phosphatase"/>
    <property type="match status" value="2"/>
</dbReference>
<dbReference type="SUPFAM" id="SSF56281">
    <property type="entry name" value="Metallo-hydrolase/oxidoreductase"/>
    <property type="match status" value="1"/>
</dbReference>
<dbReference type="Pfam" id="PF00581">
    <property type="entry name" value="Rhodanese"/>
    <property type="match status" value="1"/>
</dbReference>
<protein>
    <submittedName>
        <fullName evidence="3">MBL fold metallo-hydrolase</fullName>
    </submittedName>
</protein>
<sequence length="473" mass="51038">MLLKYFYDPALAHASYLVGCQKSGEAIVIDPGRNVQPYLDAAKANGMRIVGAAETHIHADFVSGSRELADRTGATLYLSDEGPADWKYLYVDKVNAQLLKDGDAFYVGNVKLQTMHTPGHTPEHISFVLTDEGGGATEPMGIFTGDFVFVGSIGRPDLLETAAGVVGSAEKGARQLFHSVERFRSLPDYLQLWPAHGAGSACGKGLGAIPSSTVGYEKKFNPALQYDDEQEFVDYILADQPETPFYFAVMKRVNKEGPELLSELPKVAPVDPMVIKSIAKKNLVIDITPSAQFGEAHVPGTINIPAKMMAQWAGFFVNYEEPIYLVADADSLPGCLTSLRSIGIDLVSGYFDMQAVRTAGLRDESYANATPADLQAAIDGKHAVLLDVRSETEFQQGHIPGAQHRFLGKLLRNMGDLDDSQSYIVQCQSGGRSAIAASLLQRAGLDVTNMSGGYLAWNAAEFPVLHSWSGAGI</sequence>
<evidence type="ECO:0000313" key="4">
    <source>
        <dbReference type="Proteomes" id="UP001139103"/>
    </source>
</evidence>
<dbReference type="AlphaFoldDB" id="A0A9X1MST9"/>
<dbReference type="Pfam" id="PF00753">
    <property type="entry name" value="Lactamase_B"/>
    <property type="match status" value="1"/>
</dbReference>
<dbReference type="InterPro" id="IPR044528">
    <property type="entry name" value="POD-like_MBL-fold"/>
</dbReference>
<dbReference type="InterPro" id="IPR036873">
    <property type="entry name" value="Rhodanese-like_dom_sf"/>
</dbReference>
<dbReference type="RefSeq" id="WP_230224526.1">
    <property type="nucleotide sequence ID" value="NZ_JAJKFT010000010.1"/>
</dbReference>
<keyword evidence="1" id="KW-0479">Metal-binding</keyword>
<dbReference type="FunFam" id="3.60.15.10:FF:000030">
    <property type="entry name" value="Metallo-beta-lactamase family protein"/>
    <property type="match status" value="1"/>
</dbReference>
<dbReference type="CDD" id="cd07724">
    <property type="entry name" value="POD-like_MBL-fold"/>
    <property type="match status" value="1"/>
</dbReference>
<keyword evidence="4" id="KW-1185">Reference proteome</keyword>
<dbReference type="PANTHER" id="PTHR43084:SF1">
    <property type="entry name" value="PERSULFIDE DIOXYGENASE ETHE1, MITOCHONDRIAL"/>
    <property type="match status" value="1"/>
</dbReference>
<name>A0A9X1MST9_9BACT</name>
<dbReference type="InterPro" id="IPR001763">
    <property type="entry name" value="Rhodanese-like_dom"/>
</dbReference>
<accession>A0A9X1MST9</accession>
<dbReference type="PANTHER" id="PTHR43084">
    <property type="entry name" value="PERSULFIDE DIOXYGENASE ETHE1"/>
    <property type="match status" value="1"/>
</dbReference>
<dbReference type="InterPro" id="IPR001279">
    <property type="entry name" value="Metallo-B-lactamas"/>
</dbReference>
<dbReference type="CDD" id="cd00158">
    <property type="entry name" value="RHOD"/>
    <property type="match status" value="1"/>
</dbReference>
<dbReference type="EMBL" id="JAJKFT010000010">
    <property type="protein sequence ID" value="MCC9631845.1"/>
    <property type="molecule type" value="Genomic_DNA"/>
</dbReference>
<comment type="caution">
    <text evidence="3">The sequence shown here is derived from an EMBL/GenBank/DDBJ whole genome shotgun (WGS) entry which is preliminary data.</text>
</comment>
<evidence type="ECO:0000256" key="1">
    <source>
        <dbReference type="ARBA" id="ARBA00022723"/>
    </source>
</evidence>
<dbReference type="SMART" id="SM00849">
    <property type="entry name" value="Lactamase_B"/>
    <property type="match status" value="1"/>
</dbReference>
<dbReference type="Gene3D" id="3.40.250.10">
    <property type="entry name" value="Rhodanese-like domain"/>
    <property type="match status" value="2"/>
</dbReference>
<dbReference type="Proteomes" id="UP001139103">
    <property type="component" value="Unassembled WGS sequence"/>
</dbReference>
<organism evidence="3 4">
    <name type="scientific">Blastopirellula sediminis</name>
    <dbReference type="NCBI Taxonomy" id="2894196"/>
    <lineage>
        <taxon>Bacteria</taxon>
        <taxon>Pseudomonadati</taxon>
        <taxon>Planctomycetota</taxon>
        <taxon>Planctomycetia</taxon>
        <taxon>Pirellulales</taxon>
        <taxon>Pirellulaceae</taxon>
        <taxon>Blastopirellula</taxon>
    </lineage>
</organism>
<dbReference type="PROSITE" id="PS50206">
    <property type="entry name" value="RHODANESE_3"/>
    <property type="match status" value="1"/>
</dbReference>
<reference evidence="3" key="1">
    <citation type="submission" date="2021-11" db="EMBL/GenBank/DDBJ databases">
        <title>Genome sequence.</title>
        <authorList>
            <person name="Sun Q."/>
        </authorList>
    </citation>
    <scope>NUCLEOTIDE SEQUENCE</scope>
    <source>
        <strain evidence="3">JC732</strain>
    </source>
</reference>
<evidence type="ECO:0000259" key="2">
    <source>
        <dbReference type="PROSITE" id="PS50206"/>
    </source>
</evidence>
<feature type="domain" description="Rhodanese" evidence="2">
    <location>
        <begin position="379"/>
        <end position="466"/>
    </location>
</feature>